<dbReference type="InterPro" id="IPR037724">
    <property type="entry name" value="C2E_Ferlin"/>
</dbReference>
<keyword evidence="5 14" id="KW-0812">Transmembrane</keyword>
<dbReference type="FunFam" id="2.60.40.150:FF:000009">
    <property type="entry name" value="dysferlin isoform X2"/>
    <property type="match status" value="1"/>
</dbReference>
<dbReference type="GO" id="GO:0002280">
    <property type="term" value="P:monocyte activation involved in immune response"/>
    <property type="evidence" value="ECO:0007669"/>
    <property type="project" value="TreeGrafter"/>
</dbReference>
<feature type="domain" description="C2" evidence="15">
    <location>
        <begin position="1439"/>
        <end position="1557"/>
    </location>
</feature>
<dbReference type="PANTHER" id="PTHR12546">
    <property type="entry name" value="FER-1-LIKE"/>
    <property type="match status" value="1"/>
</dbReference>
<keyword evidence="6" id="KW-0479">Metal-binding</keyword>
<evidence type="ECO:0000256" key="9">
    <source>
        <dbReference type="ARBA" id="ARBA00022968"/>
    </source>
</evidence>
<evidence type="ECO:0000256" key="13">
    <source>
        <dbReference type="SAM" id="MobiDB-lite"/>
    </source>
</evidence>
<comment type="similarity">
    <text evidence="3">Belongs to the ferlin family.</text>
</comment>
<name>A0A665VPG4_ECHNA</name>
<reference evidence="16" key="3">
    <citation type="submission" date="2025-09" db="UniProtKB">
        <authorList>
            <consortium name="Ensembl"/>
        </authorList>
    </citation>
    <scope>IDENTIFICATION</scope>
</reference>
<dbReference type="InterPro" id="IPR037725">
    <property type="entry name" value="C2F_Ferlin"/>
</dbReference>
<evidence type="ECO:0000256" key="3">
    <source>
        <dbReference type="ARBA" id="ARBA00007561"/>
    </source>
</evidence>
<accession>A0A665VPG4</accession>
<keyword evidence="4" id="KW-1003">Cell membrane</keyword>
<dbReference type="SMART" id="SM00693">
    <property type="entry name" value="DysFN"/>
    <property type="match status" value="2"/>
</dbReference>
<keyword evidence="7" id="KW-0677">Repeat</keyword>
<dbReference type="GO" id="GO:0046872">
    <property type="term" value="F:metal ion binding"/>
    <property type="evidence" value="ECO:0007669"/>
    <property type="project" value="UniProtKB-KW"/>
</dbReference>
<dbReference type="PANTHER" id="PTHR12546:SF44">
    <property type="entry name" value="DYSFERLIN"/>
    <property type="match status" value="1"/>
</dbReference>
<dbReference type="Pfam" id="PF08165">
    <property type="entry name" value="FerA"/>
    <property type="match status" value="1"/>
</dbReference>
<dbReference type="SMART" id="SM01200">
    <property type="entry name" value="FerA"/>
    <property type="match status" value="1"/>
</dbReference>
<dbReference type="GO" id="GO:0050765">
    <property type="term" value="P:negative regulation of phagocytosis"/>
    <property type="evidence" value="ECO:0007669"/>
    <property type="project" value="TreeGrafter"/>
</dbReference>
<dbReference type="GO" id="GO:0030315">
    <property type="term" value="C:T-tubule"/>
    <property type="evidence" value="ECO:0007669"/>
    <property type="project" value="TreeGrafter"/>
</dbReference>
<keyword evidence="12" id="KW-0968">Cytoplasmic vesicle</keyword>
<feature type="compositionally biased region" description="Acidic residues" evidence="13">
    <location>
        <begin position="112"/>
        <end position="128"/>
    </location>
</feature>
<protein>
    <submittedName>
        <fullName evidence="16">Dysferlin, limb girdle muscular dystrophy 2B (autosomal recessive)</fullName>
    </submittedName>
</protein>
<feature type="transmembrane region" description="Helical" evidence="14">
    <location>
        <begin position="1920"/>
        <end position="1942"/>
    </location>
</feature>
<dbReference type="GO" id="GO:0002281">
    <property type="term" value="P:macrophage activation involved in immune response"/>
    <property type="evidence" value="ECO:0007669"/>
    <property type="project" value="TreeGrafter"/>
</dbReference>
<dbReference type="InterPro" id="IPR012968">
    <property type="entry name" value="FerIin_dom"/>
</dbReference>
<dbReference type="Pfam" id="PF16165">
    <property type="entry name" value="Ferlin_C"/>
    <property type="match status" value="1"/>
</dbReference>
<feature type="region of interest" description="Disordered" evidence="13">
    <location>
        <begin position="112"/>
        <end position="171"/>
    </location>
</feature>
<dbReference type="SMART" id="SM01201">
    <property type="entry name" value="FerB"/>
    <property type="match status" value="1"/>
</dbReference>
<evidence type="ECO:0000256" key="12">
    <source>
        <dbReference type="ARBA" id="ARBA00023329"/>
    </source>
</evidence>
<dbReference type="CDD" id="cd08374">
    <property type="entry name" value="C2F_Ferlin"/>
    <property type="match status" value="1"/>
</dbReference>
<evidence type="ECO:0000256" key="14">
    <source>
        <dbReference type="SAM" id="Phobius"/>
    </source>
</evidence>
<evidence type="ECO:0000256" key="6">
    <source>
        <dbReference type="ARBA" id="ARBA00022723"/>
    </source>
</evidence>
<dbReference type="GO" id="GO:0030659">
    <property type="term" value="C:cytoplasmic vesicle membrane"/>
    <property type="evidence" value="ECO:0007669"/>
    <property type="project" value="UniProtKB-SubCell"/>
</dbReference>
<dbReference type="Gene3D" id="2.60.40.150">
    <property type="entry name" value="C2 domain"/>
    <property type="match status" value="6"/>
</dbReference>
<feature type="domain" description="C2" evidence="15">
    <location>
        <begin position="1672"/>
        <end position="1819"/>
    </location>
</feature>
<keyword evidence="11 14" id="KW-0472">Membrane</keyword>
<feature type="domain" description="C2" evidence="15">
    <location>
        <begin position="1215"/>
        <end position="1343"/>
    </location>
</feature>
<feature type="region of interest" description="Disordered" evidence="13">
    <location>
        <begin position="1870"/>
        <end position="1893"/>
    </location>
</feature>
<evidence type="ECO:0000256" key="4">
    <source>
        <dbReference type="ARBA" id="ARBA00022475"/>
    </source>
</evidence>
<feature type="domain" description="C2" evidence="15">
    <location>
        <begin position="315"/>
        <end position="451"/>
    </location>
</feature>
<evidence type="ECO:0000256" key="5">
    <source>
        <dbReference type="ARBA" id="ARBA00022692"/>
    </source>
</evidence>
<dbReference type="InterPro" id="IPR037721">
    <property type="entry name" value="Ferlin"/>
</dbReference>
<dbReference type="CDD" id="cd04037">
    <property type="entry name" value="C2E_Ferlin"/>
    <property type="match status" value="1"/>
</dbReference>
<dbReference type="GO" id="GO:0006906">
    <property type="term" value="P:vesicle fusion"/>
    <property type="evidence" value="ECO:0007669"/>
    <property type="project" value="TreeGrafter"/>
</dbReference>
<reference evidence="16" key="1">
    <citation type="submission" date="2021-04" db="EMBL/GenBank/DDBJ databases">
        <authorList>
            <consortium name="Wellcome Sanger Institute Data Sharing"/>
        </authorList>
    </citation>
    <scope>NUCLEOTIDE SEQUENCE [LARGE SCALE GENOMIC DNA]</scope>
</reference>
<dbReference type="InterPro" id="IPR037723">
    <property type="entry name" value="C2D_Ferlin"/>
</dbReference>
<dbReference type="GO" id="GO:0033292">
    <property type="term" value="P:T-tubule organization"/>
    <property type="evidence" value="ECO:0007669"/>
    <property type="project" value="TreeGrafter"/>
</dbReference>
<evidence type="ECO:0000313" key="17">
    <source>
        <dbReference type="Proteomes" id="UP000472264"/>
    </source>
</evidence>
<dbReference type="InterPro" id="IPR055072">
    <property type="entry name" value="Ferlin_DSRM"/>
</dbReference>
<evidence type="ECO:0000256" key="8">
    <source>
        <dbReference type="ARBA" id="ARBA00022837"/>
    </source>
</evidence>
<dbReference type="Proteomes" id="UP000472264">
    <property type="component" value="Chromosome 18"/>
</dbReference>
<feature type="compositionally biased region" description="Polar residues" evidence="13">
    <location>
        <begin position="148"/>
        <end position="162"/>
    </location>
</feature>
<evidence type="ECO:0000256" key="11">
    <source>
        <dbReference type="ARBA" id="ARBA00023136"/>
    </source>
</evidence>
<dbReference type="InterPro" id="IPR012560">
    <property type="entry name" value="Ferlin_A-domain"/>
</dbReference>
<dbReference type="SMART" id="SM00239">
    <property type="entry name" value="C2"/>
    <property type="match status" value="6"/>
</dbReference>
<dbReference type="InterPro" id="IPR006614">
    <property type="entry name" value="Peroxin/Ferlin"/>
</dbReference>
<reference evidence="16" key="2">
    <citation type="submission" date="2025-08" db="UniProtKB">
        <authorList>
            <consortium name="Ensembl"/>
        </authorList>
    </citation>
    <scope>IDENTIFICATION</scope>
</reference>
<feature type="domain" description="C2" evidence="15">
    <location>
        <begin position="1"/>
        <end position="99"/>
    </location>
</feature>
<dbReference type="Pfam" id="PF08151">
    <property type="entry name" value="FerI"/>
    <property type="match status" value="1"/>
</dbReference>
<evidence type="ECO:0000256" key="1">
    <source>
        <dbReference type="ARBA" id="ARBA00004401"/>
    </source>
</evidence>
<dbReference type="GO" id="GO:0001778">
    <property type="term" value="P:plasma membrane repair"/>
    <property type="evidence" value="ECO:0007669"/>
    <property type="project" value="TreeGrafter"/>
</dbReference>
<dbReference type="CDD" id="cd04017">
    <property type="entry name" value="C2D_Ferlin"/>
    <property type="match status" value="1"/>
</dbReference>
<dbReference type="FunFam" id="2.60.40.150:FF:000026">
    <property type="entry name" value="dysferlin isoform X2"/>
    <property type="match status" value="1"/>
</dbReference>
<keyword evidence="9" id="KW-0735">Signal-anchor</keyword>
<organism evidence="16 17">
    <name type="scientific">Echeneis naucrates</name>
    <name type="common">Live sharksucker</name>
    <dbReference type="NCBI Taxonomy" id="173247"/>
    <lineage>
        <taxon>Eukaryota</taxon>
        <taxon>Metazoa</taxon>
        <taxon>Chordata</taxon>
        <taxon>Craniata</taxon>
        <taxon>Vertebrata</taxon>
        <taxon>Euteleostomi</taxon>
        <taxon>Actinopterygii</taxon>
        <taxon>Neopterygii</taxon>
        <taxon>Teleostei</taxon>
        <taxon>Neoteleostei</taxon>
        <taxon>Acanthomorphata</taxon>
        <taxon>Carangaria</taxon>
        <taxon>Carangiformes</taxon>
        <taxon>Echeneidae</taxon>
        <taxon>Echeneis</taxon>
    </lineage>
</organism>
<evidence type="ECO:0000256" key="7">
    <source>
        <dbReference type="ARBA" id="ARBA00022737"/>
    </source>
</evidence>
<keyword evidence="17" id="KW-1185">Reference proteome</keyword>
<comment type="subcellular location">
    <subcellularLocation>
        <location evidence="1">Cell membrane</location>
        <topology evidence="1">Single-pass type II membrane protein</topology>
    </subcellularLocation>
    <subcellularLocation>
        <location evidence="2">Cytoplasmic vesicle membrane</location>
        <topology evidence="2">Single-pass type II membrane protein</topology>
    </subcellularLocation>
</comment>
<dbReference type="SUPFAM" id="SSF49562">
    <property type="entry name" value="C2 domain (Calcium/lipid-binding domain, CaLB)"/>
    <property type="match status" value="7"/>
</dbReference>
<dbReference type="InterPro" id="IPR037722">
    <property type="entry name" value="C2C_Ferlin"/>
</dbReference>
<dbReference type="InterPro" id="IPR032362">
    <property type="entry name" value="Ferlin_C"/>
</dbReference>
<evidence type="ECO:0000313" key="16">
    <source>
        <dbReference type="Ensembl" id="ENSENLP00000033147.1"/>
    </source>
</evidence>
<feature type="domain" description="C2" evidence="15">
    <location>
        <begin position="1061"/>
        <end position="1183"/>
    </location>
</feature>
<keyword evidence="8" id="KW-0106">Calcium</keyword>
<dbReference type="SMART" id="SM01202">
    <property type="entry name" value="FerI"/>
    <property type="match status" value="1"/>
</dbReference>
<dbReference type="CDD" id="cd04018">
    <property type="entry name" value="C2C_Ferlin"/>
    <property type="match status" value="1"/>
</dbReference>
<dbReference type="InterPro" id="IPR000008">
    <property type="entry name" value="C2_dom"/>
</dbReference>
<dbReference type="SMART" id="SM00694">
    <property type="entry name" value="DysFC"/>
    <property type="match status" value="2"/>
</dbReference>
<gene>
    <name evidence="16" type="primary">dysf</name>
</gene>
<evidence type="ECO:0000259" key="15">
    <source>
        <dbReference type="PROSITE" id="PS50004"/>
    </source>
</evidence>
<dbReference type="PROSITE" id="PS50004">
    <property type="entry name" value="C2"/>
    <property type="match status" value="7"/>
</dbReference>
<dbReference type="Ensembl" id="ENSENLT00000034080.1">
    <property type="protein sequence ID" value="ENSENLP00000033147.1"/>
    <property type="gene ID" value="ENSENLG00000004714.1"/>
</dbReference>
<sequence length="1951" mass="223557">HRHTKPQSVTDLPSATPLFWFLHLVSGSKKKTKVIKNNPNPVWNEVHRFTQFGIPLDSGAELHCVVKDHEKMGRNRYDGTSVRTIGTSALSPELVSVNLSVPAVISLDTLGEEDTESMMLEPPEDQGPDDGRSMVVVGPQGPPGRESPTAQTPKRSPPSYNTHGGLRKRRRGVRVRVIEGRQLPGINIKPVVKVTVAGQTKRTRIRKGNNPFFDEVKNSYCVILLQSFDVIKTPNKMKIFQVCDSRSLRTDAVIGEFKVSPFHRFALGHCFLRKWLLLCDPDDLSAGVKGYLKVSLFVLAAGDEPPADKRECVEDKEDIEGNLLRPAGLSLRGATFTLRIFRAEDLPQMDDAFMDGMRQILGFDSNRKNLVDPLVEVHFAGKTTCTKILEKNANPQWNQSLTMPIRFPSMCEKMRIRILDWLNLHSDPVSSVEPLYPVQSKLFLQFRPSTVFPVNNHRPCCPLCVFAVDDSLGFLPTFGPCFVNLYGSPREFTAFNDPHEALNFGKRGRHASIHLSIRLSICPLTPISPSILQKFLRKRKFSVFVAFYSATLLQDVDDAIQFEVSIGNYGNKFDYTCLPLASTTQFSRAVFDGCHYYYLPWGNVKPVVVLSSEWEDISPRIEALNMLLVIIDRLVSLYVSHLIRSSALSLCLHSEELPSLDQWQCATPLDRSLRHIRSLHLQQIVAAAEALKHGPATELSTVLEQAEDWATRLRTMAEEPQNSLPDIVIWMLQGDRRVAYHRIPAHTVIFSQKHCGKHCGQLQTVFLKHPQGSDGSAKLPGQLRVKVWFGLSADVKHFNQFAEGKLSVFAETYENQTRLALVGNWGTTGLTYPKFSDVTGRIKLPKESFKPSPGWSWAGDWYISPEKTLLFDVDAGHMTFTEEVFENQMRLPGGQWIGMPEGYTDVNGEKAVPKDEVECPPGWTWEEVEWSEDLNRAVDDQGWEYGITIPPDRRPKSWVPAEKMYHTNRRRRWIRMRRRDQQKMDRPDEAEREGWEYASLFGWKFHLKPRKTDSFRRRRWRCRMEPLEKTGPAAIFALECSLVRRHIEDKNDDKSVTTTFGVNRPTISCFFDRGTRYHLRCYLYQARDLLAMDKDSFSDPYAVVSFLHQSQRTVTVRNSLNPCWDQTLIFYELEIFGNPEATVANPPNVVVELYDQDTYGADEFMGRCVCQPTFTSSPQLAWFPIRKGDKSAGELLAAFQLLRREKPDESDLPYPPPQREPNVFMVPQGIKPVLQRTAIEILAWGVRNLKSFQMASVTSPSLQVECGGSMIQSCVIRSMKKKPNFDVNTLILDVRLPCEELYMPPVVIKVIDNRQFGRKPVVGQCTIRALEDFRCSPEEERLKSHSENEEEFMDWWSKFYASTGEKNKCGTYLERGFDTLKVYDQELEKVEGFQGLSDFCQTFKLYRGKTQDEGEDPSVVGEFKGMFKIYPLPDDPSAPAPPRQFRKLPPNGIEECLVRVYIIQAQGLQPKDANGKCDPYVKITLGKKTVNDHDNYIPCTLDPEFGKMFELTCSLPMEKDLRVMLYDHDMLTKDEKIGETVIDLENRFLSKYGATCGLPQSYCVSGVNQWRDQLTPRQLLCRLCERRNLRKPVYQDDVVHFRGDQYTAADLDKHEAKRHLGPIKERLSLHILRKMGLVPEHVETRPLYSPLQPEIEQGRLMMWVDLFPKSLGPPGPPFNITPRKAKKFFLRCIIWNTSDVILDDVSLSGEKMSDIYVKGWLDGHEHNKQKTDVHYRSLGGEGNFNYRFLFPFHYLPAEQLCVVDKKEHFWSLDKAETKLPPRLTIQIWDNDKFSFDDYLGHLVMDLNHMLRPAKSPQKCNLELLEQPADHLVSLFEQKTVKGWWPCSCEQNGQKTIAGKVEMSLEIVTEQEQEERPAGVGRDEPNMNPHLEEPQRPETSFLWFSSPYKTLKFILWRRFKWFIILFIILFLILLFLGVFLYSFPASLSVNVK</sequence>
<dbReference type="Pfam" id="PF22901">
    <property type="entry name" value="dsrm_Ferlin"/>
    <property type="match status" value="1"/>
</dbReference>
<dbReference type="InterPro" id="IPR012561">
    <property type="entry name" value="Ferlin_B-domain"/>
</dbReference>
<feature type="domain" description="C2" evidence="15">
    <location>
        <begin position="154"/>
        <end position="276"/>
    </location>
</feature>
<keyword evidence="10 14" id="KW-1133">Transmembrane helix</keyword>
<dbReference type="InterPro" id="IPR035892">
    <property type="entry name" value="C2_domain_sf"/>
</dbReference>
<evidence type="ECO:0000256" key="10">
    <source>
        <dbReference type="ARBA" id="ARBA00022989"/>
    </source>
</evidence>
<feature type="compositionally biased region" description="Basic and acidic residues" evidence="13">
    <location>
        <begin position="1873"/>
        <end position="1893"/>
    </location>
</feature>
<proteinExistence type="inferred from homology"/>
<dbReference type="Pfam" id="PF08150">
    <property type="entry name" value="FerB"/>
    <property type="match status" value="1"/>
</dbReference>
<dbReference type="Pfam" id="PF00168">
    <property type="entry name" value="C2"/>
    <property type="match status" value="7"/>
</dbReference>
<evidence type="ECO:0000256" key="2">
    <source>
        <dbReference type="ARBA" id="ARBA00004483"/>
    </source>
</evidence>